<dbReference type="CDD" id="cd06170">
    <property type="entry name" value="LuxR_C_like"/>
    <property type="match status" value="1"/>
</dbReference>
<dbReference type="OrthoDB" id="9779069at2"/>
<dbReference type="GO" id="GO:0000160">
    <property type="term" value="P:phosphorelay signal transduction system"/>
    <property type="evidence" value="ECO:0007669"/>
    <property type="project" value="InterPro"/>
</dbReference>
<evidence type="ECO:0000256" key="7">
    <source>
        <dbReference type="PROSITE-ProRule" id="PRU00169"/>
    </source>
</evidence>
<dbReference type="SUPFAM" id="SSF46894">
    <property type="entry name" value="C-terminal effector domain of the bipartite response regulators"/>
    <property type="match status" value="1"/>
</dbReference>
<accession>U4R0X2</accession>
<dbReference type="InterPro" id="IPR039420">
    <property type="entry name" value="WalR-like"/>
</dbReference>
<dbReference type="PANTHER" id="PTHR43214">
    <property type="entry name" value="TWO-COMPONENT RESPONSE REGULATOR"/>
    <property type="match status" value="1"/>
</dbReference>
<dbReference type="SMART" id="SM00448">
    <property type="entry name" value="REC"/>
    <property type="match status" value="1"/>
</dbReference>
<feature type="modified residue" description="4-aspartylphosphate" evidence="7">
    <location>
        <position position="56"/>
    </location>
</feature>
<dbReference type="InterPro" id="IPR016032">
    <property type="entry name" value="Sig_transdc_resp-reg_C-effctor"/>
</dbReference>
<organism evidence="10 11">
    <name type="scientific">Ruminiclostridium papyrosolvens C7</name>
    <dbReference type="NCBI Taxonomy" id="1330534"/>
    <lineage>
        <taxon>Bacteria</taxon>
        <taxon>Bacillati</taxon>
        <taxon>Bacillota</taxon>
        <taxon>Clostridia</taxon>
        <taxon>Eubacteriales</taxon>
        <taxon>Oscillospiraceae</taxon>
        <taxon>Ruminiclostridium</taxon>
    </lineage>
</organism>
<keyword evidence="3" id="KW-0805">Transcription regulation</keyword>
<evidence type="ECO:0000259" key="9">
    <source>
        <dbReference type="PROSITE" id="PS50110"/>
    </source>
</evidence>
<evidence type="ECO:0000256" key="6">
    <source>
        <dbReference type="ARBA" id="ARBA00024867"/>
    </source>
</evidence>
<dbReference type="RefSeq" id="WP_020815715.1">
    <property type="nucleotide sequence ID" value="NZ_ATAY01000034.1"/>
</dbReference>
<proteinExistence type="predicted"/>
<evidence type="ECO:0000313" key="10">
    <source>
        <dbReference type="EMBL" id="EPR11737.1"/>
    </source>
</evidence>
<dbReference type="PROSITE" id="PS50110">
    <property type="entry name" value="RESPONSE_REGULATORY"/>
    <property type="match status" value="1"/>
</dbReference>
<keyword evidence="5" id="KW-0804">Transcription</keyword>
<sequence>MNKIRTMLVEDDTDWVTAIEDYLLSKDDIYLEATANDRESAIKTATMIHPDVIVMDINLSGNKCDGIYAAAEIIAEIDTKILMLTCLNEEEIVLNSFTAGAINFLSKENYAHLADAIRSAKAGNSPYEVLLKEYSRIKAEEQLEPLTESERIVFHLLETGYSRSEIQKELFKSENTVKTQVKSILRKMGVSRVRQAIKKVRQKGLI</sequence>
<evidence type="ECO:0000256" key="4">
    <source>
        <dbReference type="ARBA" id="ARBA00023125"/>
    </source>
</evidence>
<dbReference type="EMBL" id="ATAY01000034">
    <property type="protein sequence ID" value="EPR11737.1"/>
    <property type="molecule type" value="Genomic_DNA"/>
</dbReference>
<dbReference type="InterPro" id="IPR001789">
    <property type="entry name" value="Sig_transdc_resp-reg_receiver"/>
</dbReference>
<dbReference type="PATRIC" id="fig|1330534.3.peg.2197"/>
<evidence type="ECO:0000256" key="5">
    <source>
        <dbReference type="ARBA" id="ARBA00023163"/>
    </source>
</evidence>
<dbReference type="GO" id="GO:0003677">
    <property type="term" value="F:DNA binding"/>
    <property type="evidence" value="ECO:0007669"/>
    <property type="project" value="UniProtKB-KW"/>
</dbReference>
<dbReference type="Pfam" id="PF00072">
    <property type="entry name" value="Response_reg"/>
    <property type="match status" value="1"/>
</dbReference>
<feature type="domain" description="Response regulatory" evidence="9">
    <location>
        <begin position="5"/>
        <end position="122"/>
    </location>
</feature>
<evidence type="ECO:0000256" key="2">
    <source>
        <dbReference type="ARBA" id="ARBA00022553"/>
    </source>
</evidence>
<evidence type="ECO:0000256" key="3">
    <source>
        <dbReference type="ARBA" id="ARBA00023015"/>
    </source>
</evidence>
<dbReference type="PROSITE" id="PS50043">
    <property type="entry name" value="HTH_LUXR_2"/>
    <property type="match status" value="1"/>
</dbReference>
<dbReference type="CDD" id="cd17535">
    <property type="entry name" value="REC_NarL-like"/>
    <property type="match status" value="1"/>
</dbReference>
<dbReference type="PRINTS" id="PR00038">
    <property type="entry name" value="HTHLUXR"/>
</dbReference>
<dbReference type="SMART" id="SM00421">
    <property type="entry name" value="HTH_LUXR"/>
    <property type="match status" value="1"/>
</dbReference>
<dbReference type="STRING" id="1330534.L323_11000"/>
<dbReference type="InterPro" id="IPR058245">
    <property type="entry name" value="NreC/VraR/RcsB-like_REC"/>
</dbReference>
<dbReference type="InterPro" id="IPR000792">
    <property type="entry name" value="Tscrpt_reg_LuxR_C"/>
</dbReference>
<evidence type="ECO:0000259" key="8">
    <source>
        <dbReference type="PROSITE" id="PS50043"/>
    </source>
</evidence>
<dbReference type="SUPFAM" id="SSF52172">
    <property type="entry name" value="CheY-like"/>
    <property type="match status" value="1"/>
</dbReference>
<dbReference type="InterPro" id="IPR011006">
    <property type="entry name" value="CheY-like_superfamily"/>
</dbReference>
<protein>
    <recommendedName>
        <fullName evidence="1">Stage 0 sporulation protein A homolog</fullName>
    </recommendedName>
</protein>
<keyword evidence="2 7" id="KW-0597">Phosphoprotein</keyword>
<evidence type="ECO:0000313" key="11">
    <source>
        <dbReference type="Proteomes" id="UP000016860"/>
    </source>
</evidence>
<reference evidence="10 11" key="1">
    <citation type="journal article" date="2013" name="Genome Announc.">
        <title>Draft Genome Sequence of the Cellulolytic Bacterium Clostridium papyrosolvens C7 (ATCC 700395).</title>
        <authorList>
            <person name="Zepeda V."/>
            <person name="Dassa B."/>
            <person name="Borovok I."/>
            <person name="Lamed R."/>
            <person name="Bayer E.A."/>
            <person name="Cate J.H."/>
        </authorList>
    </citation>
    <scope>NUCLEOTIDE SEQUENCE [LARGE SCALE GENOMIC DNA]</scope>
    <source>
        <strain evidence="10 11">C7</strain>
    </source>
</reference>
<dbReference type="Proteomes" id="UP000016860">
    <property type="component" value="Unassembled WGS sequence"/>
</dbReference>
<name>U4R0X2_9FIRM</name>
<comment type="function">
    <text evidence="6">May play the central regulatory role in sporulation. It may be an element of the effector pathway responsible for the activation of sporulation genes in response to nutritional stress. Spo0A may act in concert with spo0H (a sigma factor) to control the expression of some genes that are critical to the sporulation process.</text>
</comment>
<dbReference type="GO" id="GO:0006355">
    <property type="term" value="P:regulation of DNA-templated transcription"/>
    <property type="evidence" value="ECO:0007669"/>
    <property type="project" value="InterPro"/>
</dbReference>
<dbReference type="Pfam" id="PF00196">
    <property type="entry name" value="GerE"/>
    <property type="match status" value="1"/>
</dbReference>
<feature type="domain" description="HTH luxR-type" evidence="8">
    <location>
        <begin position="139"/>
        <end position="204"/>
    </location>
</feature>
<evidence type="ECO:0000256" key="1">
    <source>
        <dbReference type="ARBA" id="ARBA00018672"/>
    </source>
</evidence>
<comment type="caution">
    <text evidence="10">The sequence shown here is derived from an EMBL/GenBank/DDBJ whole genome shotgun (WGS) entry which is preliminary data.</text>
</comment>
<dbReference type="Gene3D" id="3.40.50.2300">
    <property type="match status" value="1"/>
</dbReference>
<dbReference type="AlphaFoldDB" id="U4R0X2"/>
<keyword evidence="4" id="KW-0238">DNA-binding</keyword>
<gene>
    <name evidence="10" type="ORF">L323_11000</name>
</gene>